<dbReference type="InterPro" id="IPR042518">
    <property type="entry name" value="SirC_C"/>
</dbReference>
<name>A0A5B9W8I1_9BACT</name>
<dbReference type="SUPFAM" id="SSF51735">
    <property type="entry name" value="NAD(P)-binding Rossmann-fold domains"/>
    <property type="match status" value="1"/>
</dbReference>
<evidence type="ECO:0000256" key="6">
    <source>
        <dbReference type="ARBA" id="ARBA00047561"/>
    </source>
</evidence>
<keyword evidence="4" id="KW-0520">NAD</keyword>
<organism evidence="7 8">
    <name type="scientific">Aquisphaera giovannonii</name>
    <dbReference type="NCBI Taxonomy" id="406548"/>
    <lineage>
        <taxon>Bacteria</taxon>
        <taxon>Pseudomonadati</taxon>
        <taxon>Planctomycetota</taxon>
        <taxon>Planctomycetia</taxon>
        <taxon>Isosphaerales</taxon>
        <taxon>Isosphaeraceae</taxon>
        <taxon>Aquisphaera</taxon>
    </lineage>
</organism>
<dbReference type="AlphaFoldDB" id="A0A5B9W8I1"/>
<dbReference type="OrthoDB" id="9773765at2"/>
<keyword evidence="3 7" id="KW-0560">Oxidoreductase</keyword>
<dbReference type="GO" id="GO:0043115">
    <property type="term" value="F:precorrin-2 dehydrogenase activity"/>
    <property type="evidence" value="ECO:0007669"/>
    <property type="project" value="UniProtKB-EC"/>
</dbReference>
<dbReference type="Gene3D" id="1.10.8.610">
    <property type="entry name" value="SirC, precorrin-2 dehydrogenase, C-terminal helical domain-like"/>
    <property type="match status" value="1"/>
</dbReference>
<sequence>MVHEGMPAMPGYTIELNLEGRTAVVVGLGAVGRRKAAGLLAAGARVVGVDPMASTTGGEPLAGIEVLAEPYRDQHLSGAFLAVAAATPEVNRRVVRDAKGLGILGCSASDPGEGDFVVPATWTSGPLVLTVSTSGASPALAAALRDRAVEALGPAAAGLAAILVELRPLVLARVPDSAARRPLFLEWADPKWLALWQEEGPEAVRRDLVRRIEQAAASGPADSAHGREDRPEP</sequence>
<evidence type="ECO:0000256" key="1">
    <source>
        <dbReference type="ARBA" id="ARBA00005010"/>
    </source>
</evidence>
<dbReference type="InterPro" id="IPR006367">
    <property type="entry name" value="Sirohaem_synthase_N"/>
</dbReference>
<dbReference type="Pfam" id="PF13241">
    <property type="entry name" value="NAD_binding_7"/>
    <property type="match status" value="1"/>
</dbReference>
<evidence type="ECO:0000256" key="5">
    <source>
        <dbReference type="ARBA" id="ARBA00023244"/>
    </source>
</evidence>
<reference evidence="7 8" key="1">
    <citation type="submission" date="2019-08" db="EMBL/GenBank/DDBJ databases">
        <title>Deep-cultivation of Planctomycetes and their phenomic and genomic characterization uncovers novel biology.</title>
        <authorList>
            <person name="Wiegand S."/>
            <person name="Jogler M."/>
            <person name="Boedeker C."/>
            <person name="Pinto D."/>
            <person name="Vollmers J."/>
            <person name="Rivas-Marin E."/>
            <person name="Kohn T."/>
            <person name="Peeters S.H."/>
            <person name="Heuer A."/>
            <person name="Rast P."/>
            <person name="Oberbeckmann S."/>
            <person name="Bunk B."/>
            <person name="Jeske O."/>
            <person name="Meyerdierks A."/>
            <person name="Storesund J.E."/>
            <person name="Kallscheuer N."/>
            <person name="Luecker S."/>
            <person name="Lage O.M."/>
            <person name="Pohl T."/>
            <person name="Merkel B.J."/>
            <person name="Hornburger P."/>
            <person name="Mueller R.-W."/>
            <person name="Bruemmer F."/>
            <person name="Labrenz M."/>
            <person name="Spormann A.M."/>
            <person name="Op den Camp H."/>
            <person name="Overmann J."/>
            <person name="Amann R."/>
            <person name="Jetten M.S.M."/>
            <person name="Mascher T."/>
            <person name="Medema M.H."/>
            <person name="Devos D.P."/>
            <person name="Kaster A.-K."/>
            <person name="Ovreas L."/>
            <person name="Rohde M."/>
            <person name="Galperin M.Y."/>
            <person name="Jogler C."/>
        </authorList>
    </citation>
    <scope>NUCLEOTIDE SEQUENCE [LARGE SCALE GENOMIC DNA]</scope>
    <source>
        <strain evidence="7 8">OJF2</strain>
    </source>
</reference>
<proteinExistence type="predicted"/>
<gene>
    <name evidence="7" type="primary">sirC</name>
    <name evidence="7" type="ORF">OJF2_47800</name>
</gene>
<accession>A0A5B9W8I1</accession>
<comment type="pathway">
    <text evidence="1">Porphyrin-containing compound metabolism; siroheme biosynthesis; sirohydrochlorin from precorrin-2: step 1/1.</text>
</comment>
<dbReference type="GO" id="GO:0004325">
    <property type="term" value="F:ferrochelatase activity"/>
    <property type="evidence" value="ECO:0007669"/>
    <property type="project" value="InterPro"/>
</dbReference>
<evidence type="ECO:0000256" key="3">
    <source>
        <dbReference type="ARBA" id="ARBA00023002"/>
    </source>
</evidence>
<keyword evidence="5" id="KW-0627">Porphyrin biosynthesis</keyword>
<dbReference type="EC" id="1.3.1.76" evidence="2"/>
<dbReference type="PANTHER" id="PTHR35330">
    <property type="entry name" value="SIROHEME BIOSYNTHESIS PROTEIN MET8"/>
    <property type="match status" value="1"/>
</dbReference>
<dbReference type="SUPFAM" id="SSF75615">
    <property type="entry name" value="Siroheme synthase middle domains-like"/>
    <property type="match status" value="1"/>
</dbReference>
<evidence type="ECO:0000313" key="8">
    <source>
        <dbReference type="Proteomes" id="UP000324233"/>
    </source>
</evidence>
<dbReference type="Proteomes" id="UP000324233">
    <property type="component" value="Chromosome"/>
</dbReference>
<dbReference type="PANTHER" id="PTHR35330:SF1">
    <property type="entry name" value="SIROHEME BIOSYNTHESIS PROTEIN MET8"/>
    <property type="match status" value="1"/>
</dbReference>
<protein>
    <recommendedName>
        <fullName evidence="2">precorrin-2 dehydrogenase</fullName>
        <ecNumber evidence="2">1.3.1.76</ecNumber>
    </recommendedName>
</protein>
<evidence type="ECO:0000313" key="7">
    <source>
        <dbReference type="EMBL" id="QEH36220.1"/>
    </source>
</evidence>
<dbReference type="GO" id="GO:0019354">
    <property type="term" value="P:siroheme biosynthetic process"/>
    <property type="evidence" value="ECO:0007669"/>
    <property type="project" value="UniProtKB-UniPathway"/>
</dbReference>
<dbReference type="NCBIfam" id="TIGR01470">
    <property type="entry name" value="cysG_Nterm"/>
    <property type="match status" value="1"/>
</dbReference>
<evidence type="ECO:0000256" key="4">
    <source>
        <dbReference type="ARBA" id="ARBA00023027"/>
    </source>
</evidence>
<dbReference type="InterPro" id="IPR036291">
    <property type="entry name" value="NAD(P)-bd_dom_sf"/>
</dbReference>
<evidence type="ECO:0000256" key="2">
    <source>
        <dbReference type="ARBA" id="ARBA00012400"/>
    </source>
</evidence>
<dbReference type="InterPro" id="IPR028161">
    <property type="entry name" value="Met8-like"/>
</dbReference>
<dbReference type="KEGG" id="agv:OJF2_47800"/>
<comment type="catalytic activity">
    <reaction evidence="6">
        <text>precorrin-2 + NAD(+) = sirohydrochlorin + NADH + 2 H(+)</text>
        <dbReference type="Rhea" id="RHEA:15613"/>
        <dbReference type="ChEBI" id="CHEBI:15378"/>
        <dbReference type="ChEBI" id="CHEBI:57540"/>
        <dbReference type="ChEBI" id="CHEBI:57945"/>
        <dbReference type="ChEBI" id="CHEBI:58351"/>
        <dbReference type="ChEBI" id="CHEBI:58827"/>
        <dbReference type="EC" id="1.3.1.76"/>
    </reaction>
</comment>
<dbReference type="Gene3D" id="3.40.50.720">
    <property type="entry name" value="NAD(P)-binding Rossmann-like Domain"/>
    <property type="match status" value="1"/>
</dbReference>
<keyword evidence="8" id="KW-1185">Reference proteome</keyword>
<dbReference type="UniPathway" id="UPA00262">
    <property type="reaction ID" value="UER00222"/>
</dbReference>
<dbReference type="EMBL" id="CP042997">
    <property type="protein sequence ID" value="QEH36220.1"/>
    <property type="molecule type" value="Genomic_DNA"/>
</dbReference>